<evidence type="ECO:0000313" key="2">
    <source>
        <dbReference type="Proteomes" id="UP000297280"/>
    </source>
</evidence>
<sequence>MATHDVDTGLGVLDGSIAFELGRAENPGAAFNATFGFTNNYHSIKASSANLLAMSVVVASMACDNPIVPFRGGRVDAIGAGVSGVPEPDQDLATSTAIFVNIYTTFDKTVVTEYLENNSTNPLVISQNDTFNSDKRIF</sequence>
<dbReference type="GO" id="GO:0020037">
    <property type="term" value="F:heme binding"/>
    <property type="evidence" value="ECO:0007669"/>
    <property type="project" value="InterPro"/>
</dbReference>
<proteinExistence type="predicted"/>
<dbReference type="STRING" id="87229.A0A4Z1KGJ3"/>
<dbReference type="Gene3D" id="1.10.520.10">
    <property type="match status" value="1"/>
</dbReference>
<gene>
    <name evidence="1" type="ORF">BPOR_0479g00080</name>
</gene>
<dbReference type="InterPro" id="IPR010255">
    <property type="entry name" value="Haem_peroxidase_sf"/>
</dbReference>
<dbReference type="AlphaFoldDB" id="A0A4Z1KGJ3"/>
<dbReference type="GO" id="GO:0006979">
    <property type="term" value="P:response to oxidative stress"/>
    <property type="evidence" value="ECO:0007669"/>
    <property type="project" value="InterPro"/>
</dbReference>
<dbReference type="EMBL" id="PQXO01000478">
    <property type="protein sequence ID" value="TGO84668.1"/>
    <property type="molecule type" value="Genomic_DNA"/>
</dbReference>
<name>A0A4Z1KGJ3_9HELO</name>
<comment type="caution">
    <text evidence="1">The sequence shown here is derived from an EMBL/GenBank/DDBJ whole genome shotgun (WGS) entry which is preliminary data.</text>
</comment>
<keyword evidence="2" id="KW-1185">Reference proteome</keyword>
<dbReference type="GO" id="GO:0004601">
    <property type="term" value="F:peroxidase activity"/>
    <property type="evidence" value="ECO:0007669"/>
    <property type="project" value="InterPro"/>
</dbReference>
<evidence type="ECO:0000313" key="1">
    <source>
        <dbReference type="EMBL" id="TGO84668.1"/>
    </source>
</evidence>
<accession>A0A4Z1KGJ3</accession>
<reference evidence="1 2" key="1">
    <citation type="submission" date="2017-12" db="EMBL/GenBank/DDBJ databases">
        <title>Comparative genomics of Botrytis spp.</title>
        <authorList>
            <person name="Valero-Jimenez C.A."/>
            <person name="Tapia P."/>
            <person name="Veloso J."/>
            <person name="Silva-Moreno E."/>
            <person name="Staats M."/>
            <person name="Valdes J.H."/>
            <person name="Van Kan J.A.L."/>
        </authorList>
    </citation>
    <scope>NUCLEOTIDE SEQUENCE [LARGE SCALE GENOMIC DNA]</scope>
    <source>
        <strain evidence="1 2">MUCL3349</strain>
    </source>
</reference>
<dbReference type="SUPFAM" id="SSF48113">
    <property type="entry name" value="Heme-dependent peroxidases"/>
    <property type="match status" value="1"/>
</dbReference>
<dbReference type="Proteomes" id="UP000297280">
    <property type="component" value="Unassembled WGS sequence"/>
</dbReference>
<protein>
    <submittedName>
        <fullName evidence="1">Uncharacterized protein</fullName>
    </submittedName>
</protein>
<organism evidence="1 2">
    <name type="scientific">Botrytis porri</name>
    <dbReference type="NCBI Taxonomy" id="87229"/>
    <lineage>
        <taxon>Eukaryota</taxon>
        <taxon>Fungi</taxon>
        <taxon>Dikarya</taxon>
        <taxon>Ascomycota</taxon>
        <taxon>Pezizomycotina</taxon>
        <taxon>Leotiomycetes</taxon>
        <taxon>Helotiales</taxon>
        <taxon>Sclerotiniaceae</taxon>
        <taxon>Botrytis</taxon>
    </lineage>
</organism>